<feature type="region of interest" description="Disordered" evidence="1">
    <location>
        <begin position="37"/>
        <end position="56"/>
    </location>
</feature>
<feature type="region of interest" description="Disordered" evidence="1">
    <location>
        <begin position="63"/>
        <end position="163"/>
    </location>
</feature>
<dbReference type="EMBL" id="JAVFWL010000003">
    <property type="protein sequence ID" value="KAK6740561.1"/>
    <property type="molecule type" value="Genomic_DNA"/>
</dbReference>
<dbReference type="Proteomes" id="UP001303046">
    <property type="component" value="Unassembled WGS sequence"/>
</dbReference>
<comment type="caution">
    <text evidence="2">The sequence shown here is derived from an EMBL/GenBank/DDBJ whole genome shotgun (WGS) entry which is preliminary data.</text>
</comment>
<evidence type="ECO:0000313" key="3">
    <source>
        <dbReference type="Proteomes" id="UP001303046"/>
    </source>
</evidence>
<protein>
    <submittedName>
        <fullName evidence="2">Uncharacterized protein</fullName>
    </submittedName>
</protein>
<evidence type="ECO:0000256" key="1">
    <source>
        <dbReference type="SAM" id="MobiDB-lite"/>
    </source>
</evidence>
<name>A0ABR1CTR7_NECAM</name>
<organism evidence="2 3">
    <name type="scientific">Necator americanus</name>
    <name type="common">Human hookworm</name>
    <dbReference type="NCBI Taxonomy" id="51031"/>
    <lineage>
        <taxon>Eukaryota</taxon>
        <taxon>Metazoa</taxon>
        <taxon>Ecdysozoa</taxon>
        <taxon>Nematoda</taxon>
        <taxon>Chromadorea</taxon>
        <taxon>Rhabditida</taxon>
        <taxon>Rhabditina</taxon>
        <taxon>Rhabditomorpha</taxon>
        <taxon>Strongyloidea</taxon>
        <taxon>Ancylostomatidae</taxon>
        <taxon>Bunostominae</taxon>
        <taxon>Necator</taxon>
    </lineage>
</organism>
<gene>
    <name evidence="2" type="primary">Necator_chrIII.g9566</name>
    <name evidence="2" type="ORF">RB195_008801</name>
</gene>
<accession>A0ABR1CTR7</accession>
<proteinExistence type="predicted"/>
<feature type="region of interest" description="Disordered" evidence="1">
    <location>
        <begin position="1"/>
        <end position="23"/>
    </location>
</feature>
<evidence type="ECO:0000313" key="2">
    <source>
        <dbReference type="EMBL" id="KAK6740561.1"/>
    </source>
</evidence>
<sequence length="163" mass="17669">MSSRYRRRLMTAGDDVGGSAPELRCPAHCRCPAHWRSCNDFGSTRSSSSSSSKRRIEYPVSLAKFIMSDNGTTESPASTPPPPPSSQAPSTPSHQTNTRDRLFGSEVSKPSPKKINPTFKSSIFDSAPPTSPQRTPKKTIPSLARNPITGEVKQTAPQQQISV</sequence>
<reference evidence="2 3" key="1">
    <citation type="submission" date="2023-08" db="EMBL/GenBank/DDBJ databases">
        <title>A Necator americanus chromosomal reference genome.</title>
        <authorList>
            <person name="Ilik V."/>
            <person name="Petrzelkova K.J."/>
            <person name="Pardy F."/>
            <person name="Fuh T."/>
            <person name="Niatou-Singa F.S."/>
            <person name="Gouil Q."/>
            <person name="Baker L."/>
            <person name="Ritchie M.E."/>
            <person name="Jex A.R."/>
            <person name="Gazzola D."/>
            <person name="Li H."/>
            <person name="Toshio Fujiwara R."/>
            <person name="Zhan B."/>
            <person name="Aroian R.V."/>
            <person name="Pafco B."/>
            <person name="Schwarz E.M."/>
        </authorList>
    </citation>
    <scope>NUCLEOTIDE SEQUENCE [LARGE SCALE GENOMIC DNA]</scope>
    <source>
        <strain evidence="2 3">Aroian</strain>
        <tissue evidence="2">Whole animal</tissue>
    </source>
</reference>
<keyword evidence="3" id="KW-1185">Reference proteome</keyword>